<dbReference type="AlphaFoldDB" id="A0A8H7MKW4"/>
<reference evidence="1" key="2">
    <citation type="submission" date="2020-09" db="EMBL/GenBank/DDBJ databases">
        <title>Reference genome assembly for Australian Ascochyta lentis isolate Al4.</title>
        <authorList>
            <person name="Lee R.C."/>
            <person name="Farfan-Caceres L.M."/>
            <person name="Debler J.W."/>
            <person name="Williams A.H."/>
            <person name="Henares B.M."/>
        </authorList>
    </citation>
    <scope>NUCLEOTIDE SEQUENCE</scope>
    <source>
        <strain evidence="1">Al4</strain>
    </source>
</reference>
<organism evidence="1 2">
    <name type="scientific">Ascochyta lentis</name>
    <dbReference type="NCBI Taxonomy" id="205686"/>
    <lineage>
        <taxon>Eukaryota</taxon>
        <taxon>Fungi</taxon>
        <taxon>Dikarya</taxon>
        <taxon>Ascomycota</taxon>
        <taxon>Pezizomycotina</taxon>
        <taxon>Dothideomycetes</taxon>
        <taxon>Pleosporomycetidae</taxon>
        <taxon>Pleosporales</taxon>
        <taxon>Pleosporineae</taxon>
        <taxon>Didymellaceae</taxon>
        <taxon>Ascochyta</taxon>
    </lineage>
</organism>
<dbReference type="Proteomes" id="UP000651452">
    <property type="component" value="Unassembled WGS sequence"/>
</dbReference>
<name>A0A8H7MKW4_9PLEO</name>
<comment type="caution">
    <text evidence="1">The sequence shown here is derived from an EMBL/GenBank/DDBJ whole genome shotgun (WGS) entry which is preliminary data.</text>
</comment>
<keyword evidence="2" id="KW-1185">Reference proteome</keyword>
<accession>A0A8H7MKW4</accession>
<protein>
    <submittedName>
        <fullName evidence="1">Uncharacterized protein</fullName>
    </submittedName>
</protein>
<evidence type="ECO:0000313" key="2">
    <source>
        <dbReference type="Proteomes" id="UP000651452"/>
    </source>
</evidence>
<reference evidence="1" key="1">
    <citation type="submission" date="2018-12" db="EMBL/GenBank/DDBJ databases">
        <authorList>
            <person name="Syme R.A."/>
            <person name="Farfan-Caceres L."/>
            <person name="Lichtenzveig J."/>
        </authorList>
    </citation>
    <scope>NUCLEOTIDE SEQUENCE</scope>
    <source>
        <strain evidence="1">Al4</strain>
    </source>
</reference>
<sequence>MISKPQIGSHTTYSKAHHIRPRADNVASTVMEKLIVSEHLDALQSFISAWDSWYLLDIHPLRFAVDSCKFANLKLLRDDAVERTQHSNLPNYLDSIIPMEVECDLDLKRKGLIAWEDAGQHMSAVFQAAIYLDMDVIEELLQRDAQNIPGHLLYSAYIYFEKPNQQEKSNTNQDQRIVEKLVRKGAHWHQNF</sequence>
<dbReference type="EMBL" id="RZGK01000003">
    <property type="protein sequence ID" value="KAF9700644.1"/>
    <property type="molecule type" value="Genomic_DNA"/>
</dbReference>
<proteinExistence type="predicted"/>
<evidence type="ECO:0000313" key="1">
    <source>
        <dbReference type="EMBL" id="KAF9700644.1"/>
    </source>
</evidence>
<gene>
    <name evidence="1" type="ORF">EKO04_001368</name>
</gene>